<comment type="subcellular location">
    <subcellularLocation>
        <location evidence="1">Cytoplasm</location>
    </subcellularLocation>
</comment>
<organism evidence="13 14">
    <name type="scientific">Fusicatenibacter saccharivorans</name>
    <dbReference type="NCBI Taxonomy" id="1150298"/>
    <lineage>
        <taxon>Bacteria</taxon>
        <taxon>Bacillati</taxon>
        <taxon>Bacillota</taxon>
        <taxon>Clostridia</taxon>
        <taxon>Lachnospirales</taxon>
        <taxon>Lachnospiraceae</taxon>
        <taxon>Fusicatenibacter</taxon>
    </lineage>
</organism>
<dbReference type="InterPro" id="IPR009057">
    <property type="entry name" value="Homeodomain-like_sf"/>
</dbReference>
<dbReference type="PANTHER" id="PTHR42713">
    <property type="entry name" value="HISTIDINE KINASE-RELATED"/>
    <property type="match status" value="1"/>
</dbReference>
<dbReference type="EMBL" id="JAAITQ010000034">
    <property type="protein sequence ID" value="NSE17508.1"/>
    <property type="molecule type" value="Genomic_DNA"/>
</dbReference>
<reference evidence="13 14" key="1">
    <citation type="journal article" date="2020" name="Cell Host Microbe">
        <title>Functional and Genomic Variation between Human-Derived Isolates of Lachnospiraceae Reveals Inter- and Intra-Species Diversity.</title>
        <authorList>
            <person name="Sorbara M.T."/>
            <person name="Littmann E.R."/>
            <person name="Fontana E."/>
            <person name="Moody T.U."/>
            <person name="Kohout C.E."/>
            <person name="Gjonbalaj M."/>
            <person name="Eaton V."/>
            <person name="Seok R."/>
            <person name="Leiner I.M."/>
            <person name="Pamer E.G."/>
        </authorList>
    </citation>
    <scope>NUCLEOTIDE SEQUENCE [LARGE SCALE GENOMIC DNA]</scope>
    <source>
        <strain evidence="13 14">MSK.14.54</strain>
    </source>
</reference>
<evidence type="ECO:0000313" key="13">
    <source>
        <dbReference type="EMBL" id="NSE17508.1"/>
    </source>
</evidence>
<keyword evidence="3" id="KW-0963">Cytoplasm</keyword>
<dbReference type="Proteomes" id="UP000768180">
    <property type="component" value="Unassembled WGS sequence"/>
</dbReference>
<evidence type="ECO:0000256" key="2">
    <source>
        <dbReference type="ARBA" id="ARBA00018672"/>
    </source>
</evidence>
<dbReference type="SMART" id="SM00448">
    <property type="entry name" value="REC"/>
    <property type="match status" value="1"/>
</dbReference>
<comment type="function">
    <text evidence="9">May play the central regulatory role in sporulation. It may be an element of the effector pathway responsible for the activation of sporulation genes in response to nutritional stress. Spo0A may act in concert with spo0H (a sigma factor) to control the expression of some genes that are critical to the sporulation process.</text>
</comment>
<dbReference type="PANTHER" id="PTHR42713:SF3">
    <property type="entry name" value="TRANSCRIPTIONAL REGULATORY PROTEIN HPTR"/>
    <property type="match status" value="1"/>
</dbReference>
<evidence type="ECO:0000256" key="3">
    <source>
        <dbReference type="ARBA" id="ARBA00022490"/>
    </source>
</evidence>
<evidence type="ECO:0000256" key="9">
    <source>
        <dbReference type="ARBA" id="ARBA00024867"/>
    </source>
</evidence>
<evidence type="ECO:0000256" key="10">
    <source>
        <dbReference type="PROSITE-ProRule" id="PRU00169"/>
    </source>
</evidence>
<evidence type="ECO:0000256" key="8">
    <source>
        <dbReference type="ARBA" id="ARBA00023163"/>
    </source>
</evidence>
<dbReference type="Pfam" id="PF00072">
    <property type="entry name" value="Response_reg"/>
    <property type="match status" value="1"/>
</dbReference>
<evidence type="ECO:0000256" key="6">
    <source>
        <dbReference type="ARBA" id="ARBA00023015"/>
    </source>
</evidence>
<gene>
    <name evidence="13" type="ORF">G5B05_14130</name>
</gene>
<name>A0ABX2GIN5_9FIRM</name>
<evidence type="ECO:0000259" key="11">
    <source>
        <dbReference type="PROSITE" id="PS01124"/>
    </source>
</evidence>
<dbReference type="PROSITE" id="PS50110">
    <property type="entry name" value="RESPONSE_REGULATORY"/>
    <property type="match status" value="1"/>
</dbReference>
<dbReference type="Pfam" id="PF12833">
    <property type="entry name" value="HTH_18"/>
    <property type="match status" value="1"/>
</dbReference>
<evidence type="ECO:0000313" key="14">
    <source>
        <dbReference type="Proteomes" id="UP000768180"/>
    </source>
</evidence>
<keyword evidence="6" id="KW-0805">Transcription regulation</keyword>
<feature type="domain" description="Response regulatory" evidence="12">
    <location>
        <begin position="2"/>
        <end position="120"/>
    </location>
</feature>
<evidence type="ECO:0000256" key="4">
    <source>
        <dbReference type="ARBA" id="ARBA00022553"/>
    </source>
</evidence>
<keyword evidence="7" id="KW-0238">DNA-binding</keyword>
<dbReference type="PROSITE" id="PS01124">
    <property type="entry name" value="HTH_ARAC_FAMILY_2"/>
    <property type="match status" value="1"/>
</dbReference>
<keyword evidence="14" id="KW-1185">Reference proteome</keyword>
<keyword evidence="5" id="KW-0902">Two-component regulatory system</keyword>
<dbReference type="InterPro" id="IPR051552">
    <property type="entry name" value="HptR"/>
</dbReference>
<dbReference type="Gene3D" id="1.10.10.60">
    <property type="entry name" value="Homeodomain-like"/>
    <property type="match status" value="2"/>
</dbReference>
<comment type="caution">
    <text evidence="13">The sequence shown here is derived from an EMBL/GenBank/DDBJ whole genome shotgun (WGS) entry which is preliminary data.</text>
</comment>
<dbReference type="InterPro" id="IPR011006">
    <property type="entry name" value="CheY-like_superfamily"/>
</dbReference>
<evidence type="ECO:0000259" key="12">
    <source>
        <dbReference type="PROSITE" id="PS50110"/>
    </source>
</evidence>
<dbReference type="RefSeq" id="WP_173830317.1">
    <property type="nucleotide sequence ID" value="NZ_JAAITQ010000034.1"/>
</dbReference>
<feature type="domain" description="HTH araC/xylS-type" evidence="11">
    <location>
        <begin position="149"/>
        <end position="248"/>
    </location>
</feature>
<evidence type="ECO:0000256" key="1">
    <source>
        <dbReference type="ARBA" id="ARBA00004496"/>
    </source>
</evidence>
<proteinExistence type="predicted"/>
<accession>A0ABX2GIN5</accession>
<dbReference type="InterPro" id="IPR001789">
    <property type="entry name" value="Sig_transdc_resp-reg_receiver"/>
</dbReference>
<evidence type="ECO:0000256" key="5">
    <source>
        <dbReference type="ARBA" id="ARBA00023012"/>
    </source>
</evidence>
<dbReference type="Gene3D" id="3.40.50.2300">
    <property type="match status" value="1"/>
</dbReference>
<dbReference type="InterPro" id="IPR018060">
    <property type="entry name" value="HTH_AraC"/>
</dbReference>
<feature type="modified residue" description="4-aspartylphosphate" evidence="10">
    <location>
        <position position="55"/>
    </location>
</feature>
<sequence length="252" mass="28930">MNILVVDDEYYIVKNIIETTDWSTLGIEQAFPAYSASQAKRLFEGSQDIDILLTDIEMPRETGLQLVEWLHENDFHPIVLVLTGHQRFDYAQEALNLHIFSYLLKPIDPDQLTEKLAAAVQEVKKNAWYEKERLNMEEHLSTNTSDPISVIKDYIRSHLSDPELGRTSIAEEIHMNPDYLSHIFSTKAGASLSSYIMDERMAAAKRLLATTGFSPQQICDQIGIANVSYFYRQFKKSSGVTPQQYRERHFHG</sequence>
<evidence type="ECO:0000256" key="7">
    <source>
        <dbReference type="ARBA" id="ARBA00023125"/>
    </source>
</evidence>
<dbReference type="SUPFAM" id="SSF46689">
    <property type="entry name" value="Homeodomain-like"/>
    <property type="match status" value="1"/>
</dbReference>
<keyword evidence="8" id="KW-0804">Transcription</keyword>
<protein>
    <recommendedName>
        <fullName evidence="2">Stage 0 sporulation protein A homolog</fullName>
    </recommendedName>
</protein>
<dbReference type="CDD" id="cd17536">
    <property type="entry name" value="REC_YesN-like"/>
    <property type="match status" value="1"/>
</dbReference>
<dbReference type="SUPFAM" id="SSF52172">
    <property type="entry name" value="CheY-like"/>
    <property type="match status" value="1"/>
</dbReference>
<keyword evidence="4 10" id="KW-0597">Phosphoprotein</keyword>
<dbReference type="SMART" id="SM00342">
    <property type="entry name" value="HTH_ARAC"/>
    <property type="match status" value="1"/>
</dbReference>